<dbReference type="RefSeq" id="WP_078694785.1">
    <property type="nucleotide sequence ID" value="NZ_FUWX01000025.1"/>
</dbReference>
<organism evidence="2 3">
    <name type="scientific">Cetobacterium ceti</name>
    <dbReference type="NCBI Taxonomy" id="180163"/>
    <lineage>
        <taxon>Bacteria</taxon>
        <taxon>Fusobacteriati</taxon>
        <taxon>Fusobacteriota</taxon>
        <taxon>Fusobacteriia</taxon>
        <taxon>Fusobacteriales</taxon>
        <taxon>Fusobacteriaceae</taxon>
        <taxon>Cetobacterium</taxon>
    </lineage>
</organism>
<name>A0A1T4QK24_9FUSO</name>
<dbReference type="STRING" id="180163.SAMN02745174_02357"/>
<keyword evidence="3" id="KW-1185">Reference proteome</keyword>
<dbReference type="AlphaFoldDB" id="A0A1T4QK24"/>
<accession>A0A1T4QK24</accession>
<sequence length="107" mass="13236">MKKSRLDILLERSKETQKLILEEKKKEERKKRNELTKCLKHSIEYHNYFELYEKPEFLYGVINQLKDESIEEKEELYLNSLEMAKKDRENRKRSRKKTENKEEINNE</sequence>
<dbReference type="EMBL" id="FUWX01000025">
    <property type="protein sequence ID" value="SKA04140.1"/>
    <property type="molecule type" value="Genomic_DNA"/>
</dbReference>
<evidence type="ECO:0000313" key="3">
    <source>
        <dbReference type="Proteomes" id="UP000191153"/>
    </source>
</evidence>
<protein>
    <submittedName>
        <fullName evidence="2">Uncharacterized protein</fullName>
    </submittedName>
</protein>
<evidence type="ECO:0000313" key="2">
    <source>
        <dbReference type="EMBL" id="SKA04140.1"/>
    </source>
</evidence>
<proteinExistence type="predicted"/>
<reference evidence="2 3" key="1">
    <citation type="submission" date="2017-02" db="EMBL/GenBank/DDBJ databases">
        <authorList>
            <person name="Peterson S.W."/>
        </authorList>
    </citation>
    <scope>NUCLEOTIDE SEQUENCE [LARGE SCALE GENOMIC DNA]</scope>
    <source>
        <strain evidence="2 3">ATCC 700028</strain>
    </source>
</reference>
<dbReference type="Proteomes" id="UP000191153">
    <property type="component" value="Unassembled WGS sequence"/>
</dbReference>
<feature type="region of interest" description="Disordered" evidence="1">
    <location>
        <begin position="82"/>
        <end position="107"/>
    </location>
</feature>
<evidence type="ECO:0000256" key="1">
    <source>
        <dbReference type="SAM" id="MobiDB-lite"/>
    </source>
</evidence>
<gene>
    <name evidence="2" type="ORF">SAMN02745174_02357</name>
</gene>
<feature type="compositionally biased region" description="Basic and acidic residues" evidence="1">
    <location>
        <begin position="97"/>
        <end position="107"/>
    </location>
</feature>